<dbReference type="EMBL" id="GG745349">
    <property type="protein sequence ID" value="KNE66148.1"/>
    <property type="molecule type" value="Genomic_DNA"/>
</dbReference>
<name>A0A0L0SU98_ALLM3</name>
<reference evidence="1 2" key="1">
    <citation type="submission" date="2009-11" db="EMBL/GenBank/DDBJ databases">
        <title>Annotation of Allomyces macrogynus ATCC 38327.</title>
        <authorList>
            <consortium name="The Broad Institute Genome Sequencing Platform"/>
            <person name="Russ C."/>
            <person name="Cuomo C."/>
            <person name="Burger G."/>
            <person name="Gray M.W."/>
            <person name="Holland P.W.H."/>
            <person name="King N."/>
            <person name="Lang F.B.F."/>
            <person name="Roger A.J."/>
            <person name="Ruiz-Trillo I."/>
            <person name="Young S.K."/>
            <person name="Zeng Q."/>
            <person name="Gargeya S."/>
            <person name="Fitzgerald M."/>
            <person name="Haas B."/>
            <person name="Abouelleil A."/>
            <person name="Alvarado L."/>
            <person name="Arachchi H.M."/>
            <person name="Berlin A."/>
            <person name="Chapman S.B."/>
            <person name="Gearin G."/>
            <person name="Goldberg J."/>
            <person name="Griggs A."/>
            <person name="Gujja S."/>
            <person name="Hansen M."/>
            <person name="Heiman D."/>
            <person name="Howarth C."/>
            <person name="Larimer J."/>
            <person name="Lui A."/>
            <person name="MacDonald P.J.P."/>
            <person name="McCowen C."/>
            <person name="Montmayeur A."/>
            <person name="Murphy C."/>
            <person name="Neiman D."/>
            <person name="Pearson M."/>
            <person name="Priest M."/>
            <person name="Roberts A."/>
            <person name="Saif S."/>
            <person name="Shea T."/>
            <person name="Sisk P."/>
            <person name="Stolte C."/>
            <person name="Sykes S."/>
            <person name="Wortman J."/>
            <person name="Nusbaum C."/>
            <person name="Birren B."/>
        </authorList>
    </citation>
    <scope>NUCLEOTIDE SEQUENCE [LARGE SCALE GENOMIC DNA]</scope>
    <source>
        <strain evidence="1 2">ATCC 38327</strain>
    </source>
</reference>
<reference evidence="2" key="2">
    <citation type="submission" date="2009-11" db="EMBL/GenBank/DDBJ databases">
        <title>The Genome Sequence of Allomyces macrogynus strain ATCC 38327.</title>
        <authorList>
            <consortium name="The Broad Institute Genome Sequencing Platform"/>
            <person name="Russ C."/>
            <person name="Cuomo C."/>
            <person name="Shea T."/>
            <person name="Young S.K."/>
            <person name="Zeng Q."/>
            <person name="Koehrsen M."/>
            <person name="Haas B."/>
            <person name="Borodovsky M."/>
            <person name="Guigo R."/>
            <person name="Alvarado L."/>
            <person name="Berlin A."/>
            <person name="Borenstein D."/>
            <person name="Chen Z."/>
            <person name="Engels R."/>
            <person name="Freedman E."/>
            <person name="Gellesch M."/>
            <person name="Goldberg J."/>
            <person name="Griggs A."/>
            <person name="Gujja S."/>
            <person name="Heiman D."/>
            <person name="Hepburn T."/>
            <person name="Howarth C."/>
            <person name="Jen D."/>
            <person name="Larson L."/>
            <person name="Lewis B."/>
            <person name="Mehta T."/>
            <person name="Park D."/>
            <person name="Pearson M."/>
            <person name="Roberts A."/>
            <person name="Saif S."/>
            <person name="Shenoy N."/>
            <person name="Sisk P."/>
            <person name="Stolte C."/>
            <person name="Sykes S."/>
            <person name="Walk T."/>
            <person name="White J."/>
            <person name="Yandava C."/>
            <person name="Burger G."/>
            <person name="Gray M.W."/>
            <person name="Holland P.W.H."/>
            <person name="King N."/>
            <person name="Lang F.B.F."/>
            <person name="Roger A.J."/>
            <person name="Ruiz-Trillo I."/>
            <person name="Lander E."/>
            <person name="Nusbaum C."/>
        </authorList>
    </citation>
    <scope>NUCLEOTIDE SEQUENCE [LARGE SCALE GENOMIC DNA]</scope>
    <source>
        <strain evidence="2">ATCC 38327</strain>
    </source>
</reference>
<dbReference type="VEuPathDB" id="FungiDB:AMAG_10398"/>
<gene>
    <name evidence="1" type="ORF">AMAG_10398</name>
</gene>
<dbReference type="OrthoDB" id="10356846at2759"/>
<dbReference type="Proteomes" id="UP000054350">
    <property type="component" value="Unassembled WGS sequence"/>
</dbReference>
<evidence type="ECO:0000313" key="2">
    <source>
        <dbReference type="Proteomes" id="UP000054350"/>
    </source>
</evidence>
<evidence type="ECO:0000313" key="1">
    <source>
        <dbReference type="EMBL" id="KNE66148.1"/>
    </source>
</evidence>
<keyword evidence="2" id="KW-1185">Reference proteome</keyword>
<protein>
    <submittedName>
        <fullName evidence="1">Uncharacterized protein</fullName>
    </submittedName>
</protein>
<sequence>MVVVNGAHNTQLDQGLAQLEAIPRGGISHHVPQILDIVQHAPYPPLIVHVFDRIFRDFLEASGAADSTKCLVLVELMRKLEFALPRIQGVRPEIFAQTLLKCFDQNSPETWVWTLRILGHTMPIMSDCELAFHYTMLCFFRSDVEFTAATTLARALIKQSAAFAGFFADWLFAHFEDLPLVRQRVALLLVGHVQGPFAVVAQLKDTLLAWINDIDQNRARALVERPMVGDVLSPTAMGDKDRDRVKLRRYLECTVLAVIRRLPTVTDDDVAVIERGAQSASPLLQYCAAETLAAFPSVLARCEHTKVMKFVKDGGDGAHPKVLAAVRRIAMGIAQRTPADETPAFQIKLMTGDPHDCTALALVAASVPLLEGANVVKTVTAPVWMTAGTDAHGRQGDQVDYTRARTRALVAAAQASDPAVAADVVRHLFKCLIAHPESADDENVVYARSLAAVARLLAATNSAAAGGAAALAADEWQAVLDFAAFQGQRRGQDGRRAPAATDIATWLVRALMHRAEAAPVQGTPFRWPTGAAADVPPLIAMLGPWHAFRVACTAVLEPRASHAWKSAASMTLLALAQAARSKRVEHWTRHLAHVAVGQAAAFARDAVAAESAWRAAAALLEPEVVAFQAALLAVDADVAAIVPVVRAALSECMRLWPRTEARPPAGLRLVVRSAVQTIGELVVQCRDLGCRYEYLVTSFQDMDAVSRLVLRQRAQLMAQAGAAIEQWTAAAVGGAAFEDVVRGGTMVRDEMERLVMFLGAVPPYYLRTFCYWNVEVSVTPMVSVKQPLTVPLRCDATFQVFGQTLFLKGHTLPPFERGELLVLVSPNSLRRALTTDLARRQRVFALTTLTHAPLAHLKHYLHVHWHQTYAIELTHRTFRQAVAIPAPVLASAVHGQQGGLVYVTLITRLRMPPTDAAEFEPGWWECSRVEEFGVHMVGNP</sequence>
<proteinExistence type="predicted"/>
<dbReference type="AlphaFoldDB" id="A0A0L0SU98"/>
<accession>A0A0L0SU98</accession>
<organism evidence="1 2">
    <name type="scientific">Allomyces macrogynus (strain ATCC 38327)</name>
    <name type="common">Allomyces javanicus var. macrogynus</name>
    <dbReference type="NCBI Taxonomy" id="578462"/>
    <lineage>
        <taxon>Eukaryota</taxon>
        <taxon>Fungi</taxon>
        <taxon>Fungi incertae sedis</taxon>
        <taxon>Blastocladiomycota</taxon>
        <taxon>Blastocladiomycetes</taxon>
        <taxon>Blastocladiales</taxon>
        <taxon>Blastocladiaceae</taxon>
        <taxon>Allomyces</taxon>
    </lineage>
</organism>